<evidence type="ECO:0000313" key="2">
    <source>
        <dbReference type="EMBL" id="KAH8024240.1"/>
    </source>
</evidence>
<accession>A0A9J6DQW2</accession>
<organism evidence="2 3">
    <name type="scientific">Rhipicephalus microplus</name>
    <name type="common">Cattle tick</name>
    <name type="synonym">Boophilus microplus</name>
    <dbReference type="NCBI Taxonomy" id="6941"/>
    <lineage>
        <taxon>Eukaryota</taxon>
        <taxon>Metazoa</taxon>
        <taxon>Ecdysozoa</taxon>
        <taxon>Arthropoda</taxon>
        <taxon>Chelicerata</taxon>
        <taxon>Arachnida</taxon>
        <taxon>Acari</taxon>
        <taxon>Parasitiformes</taxon>
        <taxon>Ixodida</taxon>
        <taxon>Ixodoidea</taxon>
        <taxon>Ixodidae</taxon>
        <taxon>Rhipicephalinae</taxon>
        <taxon>Rhipicephalus</taxon>
        <taxon>Boophilus</taxon>
    </lineage>
</organism>
<dbReference type="Proteomes" id="UP000821866">
    <property type="component" value="Chromosome 6"/>
</dbReference>
<comment type="caution">
    <text evidence="2">The sequence shown here is derived from an EMBL/GenBank/DDBJ whole genome shotgun (WGS) entry which is preliminary data.</text>
</comment>
<keyword evidence="3" id="KW-1185">Reference proteome</keyword>
<dbReference type="EMBL" id="JABSTU010000008">
    <property type="protein sequence ID" value="KAH8024240.1"/>
    <property type="molecule type" value="Genomic_DNA"/>
</dbReference>
<gene>
    <name evidence="2" type="ORF">HPB51_022359</name>
</gene>
<feature type="region of interest" description="Disordered" evidence="1">
    <location>
        <begin position="42"/>
        <end position="68"/>
    </location>
</feature>
<reference evidence="2" key="1">
    <citation type="journal article" date="2020" name="Cell">
        <title>Large-Scale Comparative Analyses of Tick Genomes Elucidate Their Genetic Diversity and Vector Capacities.</title>
        <authorList>
            <consortium name="Tick Genome and Microbiome Consortium (TIGMIC)"/>
            <person name="Jia N."/>
            <person name="Wang J."/>
            <person name="Shi W."/>
            <person name="Du L."/>
            <person name="Sun Y."/>
            <person name="Zhan W."/>
            <person name="Jiang J.F."/>
            <person name="Wang Q."/>
            <person name="Zhang B."/>
            <person name="Ji P."/>
            <person name="Bell-Sakyi L."/>
            <person name="Cui X.M."/>
            <person name="Yuan T.T."/>
            <person name="Jiang B.G."/>
            <person name="Yang W.F."/>
            <person name="Lam T.T."/>
            <person name="Chang Q.C."/>
            <person name="Ding S.J."/>
            <person name="Wang X.J."/>
            <person name="Zhu J.G."/>
            <person name="Ruan X.D."/>
            <person name="Zhao L."/>
            <person name="Wei J.T."/>
            <person name="Ye R.Z."/>
            <person name="Que T.C."/>
            <person name="Du C.H."/>
            <person name="Zhou Y.H."/>
            <person name="Cheng J.X."/>
            <person name="Dai P.F."/>
            <person name="Guo W.B."/>
            <person name="Han X.H."/>
            <person name="Huang E.J."/>
            <person name="Li L.F."/>
            <person name="Wei W."/>
            <person name="Gao Y.C."/>
            <person name="Liu J.Z."/>
            <person name="Shao H.Z."/>
            <person name="Wang X."/>
            <person name="Wang C.C."/>
            <person name="Yang T.C."/>
            <person name="Huo Q.B."/>
            <person name="Li W."/>
            <person name="Chen H.Y."/>
            <person name="Chen S.E."/>
            <person name="Zhou L.G."/>
            <person name="Ni X.B."/>
            <person name="Tian J.H."/>
            <person name="Sheng Y."/>
            <person name="Liu T."/>
            <person name="Pan Y.S."/>
            <person name="Xia L.Y."/>
            <person name="Li J."/>
            <person name="Zhao F."/>
            <person name="Cao W.C."/>
        </authorList>
    </citation>
    <scope>NUCLEOTIDE SEQUENCE</scope>
    <source>
        <strain evidence="2">Rmic-2018</strain>
    </source>
</reference>
<evidence type="ECO:0000313" key="3">
    <source>
        <dbReference type="Proteomes" id="UP000821866"/>
    </source>
</evidence>
<proteinExistence type="predicted"/>
<dbReference type="AlphaFoldDB" id="A0A9J6DQW2"/>
<evidence type="ECO:0000256" key="1">
    <source>
        <dbReference type="SAM" id="MobiDB-lite"/>
    </source>
</evidence>
<protein>
    <submittedName>
        <fullName evidence="2">Uncharacterized protein</fullName>
    </submittedName>
</protein>
<dbReference type="VEuPathDB" id="VectorBase:LOC119169912"/>
<name>A0A9J6DQW2_RHIMP</name>
<sequence length="217" mass="24763">MEYMVEGTTISAENWSNGSWQPSPGFRAQEKRRLELRQATPHLNGAHEATPPRNDLKPHPPPLRRHGLLPKIPPDAIHMGRPKTPVELTKLLPWQLYEALLKAASLPHQPPASRDKVRVHPTNNTFTLNVRESVRAQAYLHITSLQIEFRTIEFHIYAPPPDYAFRGIMFNAYYSFTNAEILKDLQESNPPMPVVDGRRMGWSKHVLVTMLGDCLPQ</sequence>
<reference evidence="2" key="2">
    <citation type="submission" date="2021-09" db="EMBL/GenBank/DDBJ databases">
        <authorList>
            <person name="Jia N."/>
            <person name="Wang J."/>
            <person name="Shi W."/>
            <person name="Du L."/>
            <person name="Sun Y."/>
            <person name="Zhan W."/>
            <person name="Jiang J."/>
            <person name="Wang Q."/>
            <person name="Zhang B."/>
            <person name="Ji P."/>
            <person name="Sakyi L.B."/>
            <person name="Cui X."/>
            <person name="Yuan T."/>
            <person name="Jiang B."/>
            <person name="Yang W."/>
            <person name="Lam T.T.-Y."/>
            <person name="Chang Q."/>
            <person name="Ding S."/>
            <person name="Wang X."/>
            <person name="Zhu J."/>
            <person name="Ruan X."/>
            <person name="Zhao L."/>
            <person name="Wei J."/>
            <person name="Que T."/>
            <person name="Du C."/>
            <person name="Cheng J."/>
            <person name="Dai P."/>
            <person name="Han X."/>
            <person name="Huang E."/>
            <person name="Gao Y."/>
            <person name="Liu J."/>
            <person name="Shao H."/>
            <person name="Ye R."/>
            <person name="Li L."/>
            <person name="Wei W."/>
            <person name="Wang X."/>
            <person name="Wang C."/>
            <person name="Huo Q."/>
            <person name="Li W."/>
            <person name="Guo W."/>
            <person name="Chen H."/>
            <person name="Chen S."/>
            <person name="Zhou L."/>
            <person name="Zhou L."/>
            <person name="Ni X."/>
            <person name="Tian J."/>
            <person name="Zhou Y."/>
            <person name="Sheng Y."/>
            <person name="Liu T."/>
            <person name="Pan Y."/>
            <person name="Xia L."/>
            <person name="Li J."/>
            <person name="Zhao F."/>
            <person name="Cao W."/>
        </authorList>
    </citation>
    <scope>NUCLEOTIDE SEQUENCE</scope>
    <source>
        <strain evidence="2">Rmic-2018</strain>
        <tissue evidence="2">Larvae</tissue>
    </source>
</reference>